<organism evidence="1 2">
    <name type="scientific">Parascaris equorum</name>
    <name type="common">Equine roundworm</name>
    <dbReference type="NCBI Taxonomy" id="6256"/>
    <lineage>
        <taxon>Eukaryota</taxon>
        <taxon>Metazoa</taxon>
        <taxon>Ecdysozoa</taxon>
        <taxon>Nematoda</taxon>
        <taxon>Chromadorea</taxon>
        <taxon>Rhabditida</taxon>
        <taxon>Spirurina</taxon>
        <taxon>Ascaridomorpha</taxon>
        <taxon>Ascaridoidea</taxon>
        <taxon>Ascarididae</taxon>
        <taxon>Parascaris</taxon>
    </lineage>
</organism>
<name>A0A914RB49_PAREQ</name>
<dbReference type="PANTHER" id="PTHR46399:SF8">
    <property type="entry name" value="B30.2_SPRY DOMAIN-CONTAINING PROTEIN"/>
    <property type="match status" value="1"/>
</dbReference>
<accession>A0A914RB49</accession>
<evidence type="ECO:0000313" key="2">
    <source>
        <dbReference type="WBParaSite" id="PEQ_0000349601-mRNA-1"/>
    </source>
</evidence>
<sequence length="78" mass="8832">MKTVKPSQELSRRNSFKKEGQDVKFFEKTSNIVAAAYAFQVVLPLMHAYFNAHRNYFLASSSIVQTGTASNKEKEMIA</sequence>
<dbReference type="GO" id="GO:0006941">
    <property type="term" value="P:striated muscle contraction"/>
    <property type="evidence" value="ECO:0007669"/>
    <property type="project" value="TreeGrafter"/>
</dbReference>
<dbReference type="GO" id="GO:0034704">
    <property type="term" value="C:calcium channel complex"/>
    <property type="evidence" value="ECO:0007669"/>
    <property type="project" value="TreeGrafter"/>
</dbReference>
<dbReference type="GO" id="GO:0030018">
    <property type="term" value="C:Z disc"/>
    <property type="evidence" value="ECO:0007669"/>
    <property type="project" value="TreeGrafter"/>
</dbReference>
<dbReference type="GO" id="GO:0005219">
    <property type="term" value="F:ryanodine-sensitive calcium-release channel activity"/>
    <property type="evidence" value="ECO:0007669"/>
    <property type="project" value="TreeGrafter"/>
</dbReference>
<keyword evidence="1" id="KW-1185">Reference proteome</keyword>
<dbReference type="AlphaFoldDB" id="A0A914RB49"/>
<evidence type="ECO:0000313" key="1">
    <source>
        <dbReference type="Proteomes" id="UP000887564"/>
    </source>
</evidence>
<dbReference type="GO" id="GO:0033017">
    <property type="term" value="C:sarcoplasmic reticulum membrane"/>
    <property type="evidence" value="ECO:0007669"/>
    <property type="project" value="TreeGrafter"/>
</dbReference>
<proteinExistence type="predicted"/>
<protein>
    <submittedName>
        <fullName evidence="2">Uncharacterized protein</fullName>
    </submittedName>
</protein>
<dbReference type="GO" id="GO:0005790">
    <property type="term" value="C:smooth endoplasmic reticulum"/>
    <property type="evidence" value="ECO:0007669"/>
    <property type="project" value="TreeGrafter"/>
</dbReference>
<dbReference type="GO" id="GO:0014808">
    <property type="term" value="P:release of sequestered calcium ion into cytosol by sarcoplasmic reticulum"/>
    <property type="evidence" value="ECO:0007669"/>
    <property type="project" value="TreeGrafter"/>
</dbReference>
<dbReference type="WBParaSite" id="PEQ_0000349601-mRNA-1">
    <property type="protein sequence ID" value="PEQ_0000349601-mRNA-1"/>
    <property type="gene ID" value="PEQ_0000349601"/>
</dbReference>
<dbReference type="PANTHER" id="PTHR46399">
    <property type="entry name" value="B30.2/SPRY DOMAIN-CONTAINING PROTEIN"/>
    <property type="match status" value="1"/>
</dbReference>
<dbReference type="Proteomes" id="UP000887564">
    <property type="component" value="Unplaced"/>
</dbReference>
<reference evidence="2" key="1">
    <citation type="submission" date="2022-11" db="UniProtKB">
        <authorList>
            <consortium name="WormBaseParasite"/>
        </authorList>
    </citation>
    <scope>IDENTIFICATION</scope>
</reference>
<dbReference type="InterPro" id="IPR015925">
    <property type="entry name" value="Ryanodine_IP3_receptor"/>
</dbReference>
<dbReference type="GO" id="GO:0042383">
    <property type="term" value="C:sarcolemma"/>
    <property type="evidence" value="ECO:0007669"/>
    <property type="project" value="TreeGrafter"/>
</dbReference>